<evidence type="ECO:0000256" key="1">
    <source>
        <dbReference type="SAM" id="Phobius"/>
    </source>
</evidence>
<accession>A0ABT7HMS3</accession>
<keyword evidence="1" id="KW-0812">Transmembrane</keyword>
<keyword evidence="1" id="KW-0472">Membrane</keyword>
<reference evidence="2" key="2">
    <citation type="journal article" date="2023" name="Microorganisms">
        <title>Isolation and Genomic Characteristics of Cat-Borne Campylobacter felis sp. nov. and Sheep-Borne Campylobacter ovis sp. nov.</title>
        <authorList>
            <person name="Wang H."/>
            <person name="Li Y."/>
            <person name="Gu Y."/>
            <person name="Zhou G."/>
            <person name="Chen X."/>
            <person name="Zhang X."/>
            <person name="Shao Z."/>
            <person name="Zhang J."/>
            <person name="Zhang M."/>
        </authorList>
    </citation>
    <scope>NUCLEOTIDE SEQUENCE</scope>
    <source>
        <strain evidence="2">PS10</strain>
    </source>
</reference>
<protein>
    <submittedName>
        <fullName evidence="2">SH3 domain-containing protein</fullName>
    </submittedName>
</protein>
<evidence type="ECO:0000313" key="3">
    <source>
        <dbReference type="Proteomes" id="UP001173801"/>
    </source>
</evidence>
<reference evidence="2" key="1">
    <citation type="submission" date="2022-08" db="EMBL/GenBank/DDBJ databases">
        <authorList>
            <person name="Wang H."/>
        </authorList>
    </citation>
    <scope>NUCLEOTIDE SEQUENCE</scope>
    <source>
        <strain evidence="2">PS10</strain>
    </source>
</reference>
<comment type="caution">
    <text evidence="2">The sequence shown here is derived from an EMBL/GenBank/DDBJ whole genome shotgun (WGS) entry which is preliminary data.</text>
</comment>
<proteinExistence type="predicted"/>
<organism evidence="2 3">
    <name type="scientific">Campylobacter gastrosuis</name>
    <dbReference type="NCBI Taxonomy" id="2974576"/>
    <lineage>
        <taxon>Bacteria</taxon>
        <taxon>Pseudomonadati</taxon>
        <taxon>Campylobacterota</taxon>
        <taxon>Epsilonproteobacteria</taxon>
        <taxon>Campylobacterales</taxon>
        <taxon>Campylobacteraceae</taxon>
        <taxon>Campylobacter</taxon>
    </lineage>
</organism>
<keyword evidence="1" id="KW-1133">Transmembrane helix</keyword>
<name>A0ABT7HMS3_9BACT</name>
<dbReference type="RefSeq" id="WP_284936866.1">
    <property type="nucleotide sequence ID" value="NZ_JANURM010000002.1"/>
</dbReference>
<sequence>MVKKLLLFLLAINLGATSLNEPSVFDMLERGKSDNLVDKSRLTPKKESIKADDIKNIMPTDEPDLSIPDSSLYDTIKKRDLILKVQNMPKNVVVGEIFKVEITANPQSELDFEFESTLDERNIKWVNSKFIQWVKSQNDTTYTATLYLQAKNSTTKSVNFTLNLKHNRTEYQKSSINIFLPKIKELKAPNNYNNIVANSLEVKKFKTTKFDDLSNIMIVEISGKNVDLASFFINDRTLIKQGVDTINGDFGSQSAYYFAVFKPNKRSLDFSYYNLQKEKFESFSLPVSVEDDEISTHVGLNPKQSDIATYKNVTIYSLAILLFVLGIFRRKISYFIAVGLLVALGIYTYNPFRKATLKQDVSVKILPTTNSTIFYISKTKEGIEILNERNEYVKILFNDGKIGWVKKDDIIKN</sequence>
<evidence type="ECO:0000313" key="2">
    <source>
        <dbReference type="EMBL" id="MDL0088212.1"/>
    </source>
</evidence>
<dbReference type="Proteomes" id="UP001173801">
    <property type="component" value="Unassembled WGS sequence"/>
</dbReference>
<dbReference type="EMBL" id="JANURM010000002">
    <property type="protein sequence ID" value="MDL0088212.1"/>
    <property type="molecule type" value="Genomic_DNA"/>
</dbReference>
<keyword evidence="3" id="KW-1185">Reference proteome</keyword>
<gene>
    <name evidence="2" type="ORF">NYG85_02320</name>
</gene>
<feature type="transmembrane region" description="Helical" evidence="1">
    <location>
        <begin position="332"/>
        <end position="349"/>
    </location>
</feature>